<dbReference type="CDD" id="cd05120">
    <property type="entry name" value="APH_ChoK_like"/>
    <property type="match status" value="1"/>
</dbReference>
<accession>A0AAJ0DAP8</accession>
<gene>
    <name evidence="3" type="ORF">LTR09_008561</name>
</gene>
<evidence type="ECO:0000259" key="2">
    <source>
        <dbReference type="Pfam" id="PF01636"/>
    </source>
</evidence>
<protein>
    <recommendedName>
        <fullName evidence="2">Aminoglycoside phosphotransferase domain-containing protein</fullName>
    </recommendedName>
</protein>
<dbReference type="InterPro" id="IPR011009">
    <property type="entry name" value="Kinase-like_dom_sf"/>
</dbReference>
<evidence type="ECO:0000313" key="4">
    <source>
        <dbReference type="Proteomes" id="UP001271007"/>
    </source>
</evidence>
<dbReference type="Gene3D" id="3.30.200.150">
    <property type="match status" value="1"/>
</dbReference>
<keyword evidence="4" id="KW-1185">Reference proteome</keyword>
<proteinExistence type="predicted"/>
<dbReference type="EMBL" id="JAWDJX010000034">
    <property type="protein sequence ID" value="KAK3050172.1"/>
    <property type="molecule type" value="Genomic_DNA"/>
</dbReference>
<reference evidence="3" key="1">
    <citation type="submission" date="2023-04" db="EMBL/GenBank/DDBJ databases">
        <title>Black Yeasts Isolated from many extreme environments.</title>
        <authorList>
            <person name="Coleine C."/>
            <person name="Stajich J.E."/>
            <person name="Selbmann L."/>
        </authorList>
    </citation>
    <scope>NUCLEOTIDE SEQUENCE</scope>
    <source>
        <strain evidence="3">CCFEE 5312</strain>
    </source>
</reference>
<comment type="caution">
    <text evidence="3">The sequence shown here is derived from an EMBL/GenBank/DDBJ whole genome shotgun (WGS) entry which is preliminary data.</text>
</comment>
<dbReference type="InterPro" id="IPR002575">
    <property type="entry name" value="Aminoglycoside_PTrfase"/>
</dbReference>
<dbReference type="PANTHER" id="PTHR21310:SF15">
    <property type="entry name" value="AMINOGLYCOSIDE PHOSPHOTRANSFERASE DOMAIN-CONTAINING PROTEIN"/>
    <property type="match status" value="1"/>
</dbReference>
<dbReference type="AlphaFoldDB" id="A0AAJ0DAP8"/>
<dbReference type="InterPro" id="IPR051678">
    <property type="entry name" value="AGP_Transferase"/>
</dbReference>
<dbReference type="Proteomes" id="UP001271007">
    <property type="component" value="Unassembled WGS sequence"/>
</dbReference>
<dbReference type="Pfam" id="PF01636">
    <property type="entry name" value="APH"/>
    <property type="match status" value="1"/>
</dbReference>
<name>A0AAJ0DAP8_9PEZI</name>
<organism evidence="3 4">
    <name type="scientific">Extremus antarcticus</name>
    <dbReference type="NCBI Taxonomy" id="702011"/>
    <lineage>
        <taxon>Eukaryota</taxon>
        <taxon>Fungi</taxon>
        <taxon>Dikarya</taxon>
        <taxon>Ascomycota</taxon>
        <taxon>Pezizomycotina</taxon>
        <taxon>Dothideomycetes</taxon>
        <taxon>Dothideomycetidae</taxon>
        <taxon>Mycosphaerellales</taxon>
        <taxon>Extremaceae</taxon>
        <taxon>Extremus</taxon>
    </lineage>
</organism>
<feature type="domain" description="Aminoglycoside phosphotransferase" evidence="2">
    <location>
        <begin position="122"/>
        <end position="335"/>
    </location>
</feature>
<feature type="region of interest" description="Disordered" evidence="1">
    <location>
        <begin position="31"/>
        <end position="68"/>
    </location>
</feature>
<sequence length="464" mass="52670">MKGIKTQLEIGGYHMAETASVAGDVANLSLNSEALGPSNEPEGSKGAETQPGESGAGFENEGGHKQESWRKDEFPPLALDHEALKLVTTREISGHGECVKIDALDRGSFHEVRVLEFEDGWTCVGRFTRRRDEHRHVRESAVATMKYVREHTTIPVPEIYHVNFDQQNDVGASYVIMERMPGQRLYTIWEGLSTEHKIAVMEQIADVLAQLSNLKFDKIGSFNLNGEIGPLQNHAIPHEVGERGPFNTMEDYLLSFIPDTDQEPESITSLYPTIRHRIHEDLTEQTDDPLYNPPFRLIHGDFDGQNMLFTTSDSGPPKLTGIIDWDYSYAGPLYYLYEHPVFILDIEGDYDEPNWPENKILRQKLVSTLLHEFPRKSEARLDVREAFRQKSYLYNAFASTFMFRKRDAKDEADCIKLYTRGIDGTITVRQEEEEGYSPYGLKLGWEPDSDPESEDGRGGRCVSC</sequence>
<evidence type="ECO:0000313" key="3">
    <source>
        <dbReference type="EMBL" id="KAK3050172.1"/>
    </source>
</evidence>
<evidence type="ECO:0000256" key="1">
    <source>
        <dbReference type="SAM" id="MobiDB-lite"/>
    </source>
</evidence>
<dbReference type="PANTHER" id="PTHR21310">
    <property type="entry name" value="AMINOGLYCOSIDE PHOSPHOTRANSFERASE-RELATED-RELATED"/>
    <property type="match status" value="1"/>
</dbReference>
<feature type="region of interest" description="Disordered" evidence="1">
    <location>
        <begin position="438"/>
        <end position="464"/>
    </location>
</feature>
<dbReference type="Gene3D" id="3.90.1200.10">
    <property type="match status" value="1"/>
</dbReference>
<dbReference type="SUPFAM" id="SSF56112">
    <property type="entry name" value="Protein kinase-like (PK-like)"/>
    <property type="match status" value="1"/>
</dbReference>